<name>A0A919FZF2_9ACTN</name>
<keyword evidence="2" id="KW-1185">Reference proteome</keyword>
<accession>A0A919FZF2</accession>
<evidence type="ECO:0000313" key="1">
    <source>
        <dbReference type="EMBL" id="GHH75347.1"/>
    </source>
</evidence>
<proteinExistence type="predicted"/>
<comment type="caution">
    <text evidence="1">The sequence shown here is derived from an EMBL/GenBank/DDBJ whole genome shotgun (WGS) entry which is preliminary data.</text>
</comment>
<dbReference type="AlphaFoldDB" id="A0A919FZF2"/>
<sequence>MANSAAAPTGSADGTGNWDAPSCWAGVLFRPALALLLTLVALALPKTPGGLRADAQGVAAVTGRHRRACAWPDVEAVRVRQVRGRGLGRRAYGPHVRLRPGAPGPPRAFRGRAGRHLVLPAGLRRAVPPDIAAAFVRFSQGRRQG</sequence>
<dbReference type="Proteomes" id="UP000603708">
    <property type="component" value="Unassembled WGS sequence"/>
</dbReference>
<reference evidence="1" key="2">
    <citation type="submission" date="2020-09" db="EMBL/GenBank/DDBJ databases">
        <authorList>
            <person name="Sun Q."/>
            <person name="Ohkuma M."/>
        </authorList>
    </citation>
    <scope>NUCLEOTIDE SEQUENCE</scope>
    <source>
        <strain evidence="1">JCM 5069</strain>
    </source>
</reference>
<dbReference type="EMBL" id="BNCD01000004">
    <property type="protein sequence ID" value="GHH75347.1"/>
    <property type="molecule type" value="Genomic_DNA"/>
</dbReference>
<gene>
    <name evidence="1" type="ORF">GCM10018793_18440</name>
</gene>
<protein>
    <submittedName>
        <fullName evidence="1">Uncharacterized protein</fullName>
    </submittedName>
</protein>
<evidence type="ECO:0000313" key="2">
    <source>
        <dbReference type="Proteomes" id="UP000603708"/>
    </source>
</evidence>
<dbReference type="RefSeq" id="WP_189930436.1">
    <property type="nucleotide sequence ID" value="NZ_BNCD01000004.1"/>
</dbReference>
<organism evidence="1 2">
    <name type="scientific">Streptomyces sulfonofaciens</name>
    <dbReference type="NCBI Taxonomy" id="68272"/>
    <lineage>
        <taxon>Bacteria</taxon>
        <taxon>Bacillati</taxon>
        <taxon>Actinomycetota</taxon>
        <taxon>Actinomycetes</taxon>
        <taxon>Kitasatosporales</taxon>
        <taxon>Streptomycetaceae</taxon>
        <taxon>Streptomyces</taxon>
    </lineage>
</organism>
<reference evidence="1" key="1">
    <citation type="journal article" date="2014" name="Int. J. Syst. Evol. Microbiol.">
        <title>Complete genome sequence of Corynebacterium casei LMG S-19264T (=DSM 44701T), isolated from a smear-ripened cheese.</title>
        <authorList>
            <consortium name="US DOE Joint Genome Institute (JGI-PGF)"/>
            <person name="Walter F."/>
            <person name="Albersmeier A."/>
            <person name="Kalinowski J."/>
            <person name="Ruckert C."/>
        </authorList>
    </citation>
    <scope>NUCLEOTIDE SEQUENCE</scope>
    <source>
        <strain evidence="1">JCM 5069</strain>
    </source>
</reference>